<feature type="transmembrane region" description="Helical" evidence="3">
    <location>
        <begin position="6"/>
        <end position="28"/>
    </location>
</feature>
<gene>
    <name evidence="5" type="ORF">CCGE525_17960</name>
</gene>
<evidence type="ECO:0000259" key="4">
    <source>
        <dbReference type="PROSITE" id="PS50887"/>
    </source>
</evidence>
<feature type="region of interest" description="Disordered" evidence="2">
    <location>
        <begin position="378"/>
        <end position="397"/>
    </location>
</feature>
<dbReference type="GO" id="GO:1902201">
    <property type="term" value="P:negative regulation of bacterial-type flagellum-dependent cell motility"/>
    <property type="evidence" value="ECO:0007669"/>
    <property type="project" value="TreeGrafter"/>
</dbReference>
<dbReference type="GO" id="GO:0005886">
    <property type="term" value="C:plasma membrane"/>
    <property type="evidence" value="ECO:0007669"/>
    <property type="project" value="TreeGrafter"/>
</dbReference>
<dbReference type="Gene3D" id="3.30.70.270">
    <property type="match status" value="1"/>
</dbReference>
<dbReference type="CDD" id="cd01949">
    <property type="entry name" value="GGDEF"/>
    <property type="match status" value="1"/>
</dbReference>
<feature type="transmembrane region" description="Helical" evidence="3">
    <location>
        <begin position="35"/>
        <end position="55"/>
    </location>
</feature>
<reference evidence="5 6" key="1">
    <citation type="submission" date="2018-10" db="EMBL/GenBank/DDBJ databases">
        <title>Rhizobium etli, R. leguminosarum and a new Rhizobium genospecies from Phaseolus dumosus.</title>
        <authorList>
            <person name="Ramirez-Puebla S.T."/>
            <person name="Rogel-Hernandez M.A."/>
            <person name="Guerrero G."/>
            <person name="Ormeno-Orrillo E."/>
            <person name="Martinez-Romero J.C."/>
            <person name="Negrete-Yankelevich S."/>
            <person name="Martinez-Romero E."/>
        </authorList>
    </citation>
    <scope>NUCLEOTIDE SEQUENCE [LARGE SCALE GENOMIC DNA]</scope>
    <source>
        <strain evidence="5 6">CCGE525</strain>
    </source>
</reference>
<evidence type="ECO:0000256" key="2">
    <source>
        <dbReference type="SAM" id="MobiDB-lite"/>
    </source>
</evidence>
<feature type="transmembrane region" description="Helical" evidence="3">
    <location>
        <begin position="117"/>
        <end position="136"/>
    </location>
</feature>
<dbReference type="SMART" id="SM00267">
    <property type="entry name" value="GGDEF"/>
    <property type="match status" value="1"/>
</dbReference>
<dbReference type="Proteomes" id="UP000282195">
    <property type="component" value="Chromosome"/>
</dbReference>
<feature type="transmembrane region" description="Helical" evidence="3">
    <location>
        <begin position="93"/>
        <end position="111"/>
    </location>
</feature>
<dbReference type="RefSeq" id="WP_120705463.1">
    <property type="nucleotide sequence ID" value="NZ_CP032694.1"/>
</dbReference>
<dbReference type="InterPro" id="IPR050469">
    <property type="entry name" value="Diguanylate_Cyclase"/>
</dbReference>
<dbReference type="SUPFAM" id="SSF55073">
    <property type="entry name" value="Nucleotide cyclase"/>
    <property type="match status" value="1"/>
</dbReference>
<dbReference type="OrthoDB" id="9812260at2"/>
<feature type="transmembrane region" description="Helical" evidence="3">
    <location>
        <begin position="191"/>
        <end position="211"/>
    </location>
</feature>
<evidence type="ECO:0000256" key="3">
    <source>
        <dbReference type="SAM" id="Phobius"/>
    </source>
</evidence>
<keyword evidence="6" id="KW-1185">Reference proteome</keyword>
<dbReference type="GO" id="GO:0043709">
    <property type="term" value="P:cell adhesion involved in single-species biofilm formation"/>
    <property type="evidence" value="ECO:0007669"/>
    <property type="project" value="TreeGrafter"/>
</dbReference>
<name>A0A387FS03_9HYPH</name>
<dbReference type="InterPro" id="IPR000160">
    <property type="entry name" value="GGDEF_dom"/>
</dbReference>
<feature type="transmembrane region" description="Helical" evidence="3">
    <location>
        <begin position="67"/>
        <end position="86"/>
    </location>
</feature>
<protein>
    <recommendedName>
        <fullName evidence="1">diguanylate cyclase</fullName>
        <ecNumber evidence="1">2.7.7.65</ecNumber>
    </recommendedName>
</protein>
<dbReference type="PANTHER" id="PTHR45138">
    <property type="entry name" value="REGULATORY COMPONENTS OF SENSORY TRANSDUCTION SYSTEM"/>
    <property type="match status" value="1"/>
</dbReference>
<feature type="domain" description="GGDEF" evidence="4">
    <location>
        <begin position="254"/>
        <end position="387"/>
    </location>
</feature>
<accession>A0A387FS03</accession>
<dbReference type="EMBL" id="CP032694">
    <property type="protein sequence ID" value="AYG60487.1"/>
    <property type="molecule type" value="Genomic_DNA"/>
</dbReference>
<sequence length="397" mass="42787">MVLDLRTIYVVCAVACLVLGCVQLLAYATGRFERWPLWWGISNLLLGFGSFGVALRDIVPDFVSVGPANSLTLAGYVALLIAIRVFAAERVNLLYYGVFIILASSPTFLVFSDGASYLLRIAYFSAIFCCCDVAIMRQGLRLVRREKLVSGWILVGLFAPTALIFAGRSTLALIGRLDGDGLFDKAGPDQWLALTAAVFICLRGITIVLMASERSRNKLIELAHHDPLTGAMNRSGLADAFGRLEAMQRAGTAAPLSVFLIDIDHFKTLNDTHGHAVGDRILLLFVQAARTQLGAGDIVARQGGDEFVVVLESTAIDAAVHIAERIRAAFHEAVQREAGLRVLPTLSIGITEGRAGRDGLGALLQGADEAVYRAKRDGRDRVEVRPPVPEDAAVEAA</sequence>
<dbReference type="PROSITE" id="PS51257">
    <property type="entry name" value="PROKAR_LIPOPROTEIN"/>
    <property type="match status" value="1"/>
</dbReference>
<keyword evidence="3" id="KW-0812">Transmembrane</keyword>
<dbReference type="PANTHER" id="PTHR45138:SF24">
    <property type="entry name" value="DIGUANYLATE CYCLASE DGCC-RELATED"/>
    <property type="match status" value="1"/>
</dbReference>
<dbReference type="PROSITE" id="PS50887">
    <property type="entry name" value="GGDEF"/>
    <property type="match status" value="1"/>
</dbReference>
<keyword evidence="3" id="KW-1133">Transmembrane helix</keyword>
<dbReference type="GO" id="GO:0052621">
    <property type="term" value="F:diguanylate cyclase activity"/>
    <property type="evidence" value="ECO:0007669"/>
    <property type="project" value="UniProtKB-EC"/>
</dbReference>
<evidence type="ECO:0000313" key="6">
    <source>
        <dbReference type="Proteomes" id="UP000282195"/>
    </source>
</evidence>
<dbReference type="NCBIfam" id="TIGR00254">
    <property type="entry name" value="GGDEF"/>
    <property type="match status" value="1"/>
</dbReference>
<dbReference type="EC" id="2.7.7.65" evidence="1"/>
<dbReference type="FunFam" id="3.30.70.270:FF:000001">
    <property type="entry name" value="Diguanylate cyclase domain protein"/>
    <property type="match status" value="1"/>
</dbReference>
<dbReference type="Pfam" id="PF00990">
    <property type="entry name" value="GGDEF"/>
    <property type="match status" value="1"/>
</dbReference>
<keyword evidence="3" id="KW-0472">Membrane</keyword>
<dbReference type="KEGG" id="rjg:CCGE525_17960"/>
<evidence type="ECO:0000256" key="1">
    <source>
        <dbReference type="ARBA" id="ARBA00012528"/>
    </source>
</evidence>
<evidence type="ECO:0000313" key="5">
    <source>
        <dbReference type="EMBL" id="AYG60487.1"/>
    </source>
</evidence>
<organism evidence="5 6">
    <name type="scientific">Rhizobium jaguaris</name>
    <dbReference type="NCBI Taxonomy" id="1312183"/>
    <lineage>
        <taxon>Bacteria</taxon>
        <taxon>Pseudomonadati</taxon>
        <taxon>Pseudomonadota</taxon>
        <taxon>Alphaproteobacteria</taxon>
        <taxon>Hyphomicrobiales</taxon>
        <taxon>Rhizobiaceae</taxon>
        <taxon>Rhizobium/Agrobacterium group</taxon>
        <taxon>Rhizobium</taxon>
    </lineage>
</organism>
<dbReference type="InterPro" id="IPR029787">
    <property type="entry name" value="Nucleotide_cyclase"/>
</dbReference>
<dbReference type="AlphaFoldDB" id="A0A387FS03"/>
<dbReference type="InterPro" id="IPR043128">
    <property type="entry name" value="Rev_trsase/Diguanyl_cyclase"/>
</dbReference>
<proteinExistence type="predicted"/>
<feature type="transmembrane region" description="Helical" evidence="3">
    <location>
        <begin position="148"/>
        <end position="171"/>
    </location>
</feature>